<keyword evidence="3" id="KW-0732">Signal</keyword>
<dbReference type="Proteomes" id="UP001175271">
    <property type="component" value="Unassembled WGS sequence"/>
</dbReference>
<evidence type="ECO:0000256" key="2">
    <source>
        <dbReference type="SAM" id="Phobius"/>
    </source>
</evidence>
<feature type="signal peptide" evidence="3">
    <location>
        <begin position="1"/>
        <end position="19"/>
    </location>
</feature>
<protein>
    <submittedName>
        <fullName evidence="4">Uncharacterized protein</fullName>
    </submittedName>
</protein>
<accession>A0AA39MAX5</accession>
<keyword evidence="5" id="KW-1185">Reference proteome</keyword>
<organism evidence="4 5">
    <name type="scientific">Steinernema hermaphroditum</name>
    <dbReference type="NCBI Taxonomy" id="289476"/>
    <lineage>
        <taxon>Eukaryota</taxon>
        <taxon>Metazoa</taxon>
        <taxon>Ecdysozoa</taxon>
        <taxon>Nematoda</taxon>
        <taxon>Chromadorea</taxon>
        <taxon>Rhabditida</taxon>
        <taxon>Tylenchina</taxon>
        <taxon>Panagrolaimomorpha</taxon>
        <taxon>Strongyloidoidea</taxon>
        <taxon>Steinernematidae</taxon>
        <taxon>Steinernema</taxon>
    </lineage>
</organism>
<feature type="transmembrane region" description="Helical" evidence="2">
    <location>
        <begin position="93"/>
        <end position="115"/>
    </location>
</feature>
<keyword evidence="2" id="KW-0472">Membrane</keyword>
<name>A0AA39MAX5_9BILA</name>
<keyword evidence="2" id="KW-1133">Transmembrane helix</keyword>
<reference evidence="4" key="1">
    <citation type="submission" date="2023-06" db="EMBL/GenBank/DDBJ databases">
        <title>Genomic analysis of the entomopathogenic nematode Steinernema hermaphroditum.</title>
        <authorList>
            <person name="Schwarz E.M."/>
            <person name="Heppert J.K."/>
            <person name="Baniya A."/>
            <person name="Schwartz H.T."/>
            <person name="Tan C.-H."/>
            <person name="Antoshechkin I."/>
            <person name="Sternberg P.W."/>
            <person name="Goodrich-Blair H."/>
            <person name="Dillman A.R."/>
        </authorList>
    </citation>
    <scope>NUCLEOTIDE SEQUENCE</scope>
    <source>
        <strain evidence="4">PS9179</strain>
        <tissue evidence="4">Whole animal</tissue>
    </source>
</reference>
<evidence type="ECO:0000256" key="3">
    <source>
        <dbReference type="SAM" id="SignalP"/>
    </source>
</evidence>
<evidence type="ECO:0000256" key="1">
    <source>
        <dbReference type="SAM" id="MobiDB-lite"/>
    </source>
</evidence>
<keyword evidence="2" id="KW-0812">Transmembrane</keyword>
<proteinExistence type="predicted"/>
<comment type="caution">
    <text evidence="4">The sequence shown here is derived from an EMBL/GenBank/DDBJ whole genome shotgun (WGS) entry which is preliminary data.</text>
</comment>
<evidence type="ECO:0000313" key="5">
    <source>
        <dbReference type="Proteomes" id="UP001175271"/>
    </source>
</evidence>
<gene>
    <name evidence="4" type="ORF">QR680_010259</name>
</gene>
<dbReference type="EMBL" id="JAUCMV010000001">
    <property type="protein sequence ID" value="KAK0427502.1"/>
    <property type="molecule type" value="Genomic_DNA"/>
</dbReference>
<dbReference type="AlphaFoldDB" id="A0AA39MAX5"/>
<feature type="chain" id="PRO_5041423813" evidence="3">
    <location>
        <begin position="20"/>
        <end position="129"/>
    </location>
</feature>
<sequence>MSSLRLLSLAVLCFWVVYGAPRINGATNTSVVLLEKNATDVDGEKMDTLLYAILNNVTESEPPPHLKLEPTRTATNESDSRSAKQRNDKNKGILTYIAFGIAFFISISTLTFYAWESFCKKKPAHFASK</sequence>
<evidence type="ECO:0000313" key="4">
    <source>
        <dbReference type="EMBL" id="KAK0427502.1"/>
    </source>
</evidence>
<feature type="region of interest" description="Disordered" evidence="1">
    <location>
        <begin position="59"/>
        <end position="86"/>
    </location>
</feature>